<gene>
    <name evidence="2" type="ORF">R1sor_004010</name>
</gene>
<evidence type="ECO:0000313" key="2">
    <source>
        <dbReference type="EMBL" id="KAL3685988.1"/>
    </source>
</evidence>
<name>A0ABD3H410_9MARC</name>
<organism evidence="2 3">
    <name type="scientific">Riccia sorocarpa</name>
    <dbReference type="NCBI Taxonomy" id="122646"/>
    <lineage>
        <taxon>Eukaryota</taxon>
        <taxon>Viridiplantae</taxon>
        <taxon>Streptophyta</taxon>
        <taxon>Embryophyta</taxon>
        <taxon>Marchantiophyta</taxon>
        <taxon>Marchantiopsida</taxon>
        <taxon>Marchantiidae</taxon>
        <taxon>Marchantiales</taxon>
        <taxon>Ricciaceae</taxon>
        <taxon>Riccia</taxon>
    </lineage>
</organism>
<protein>
    <submittedName>
        <fullName evidence="2">Uncharacterized protein</fullName>
    </submittedName>
</protein>
<dbReference type="EMBL" id="JBJQOH010000006">
    <property type="protein sequence ID" value="KAL3685988.1"/>
    <property type="molecule type" value="Genomic_DNA"/>
</dbReference>
<evidence type="ECO:0000313" key="3">
    <source>
        <dbReference type="Proteomes" id="UP001633002"/>
    </source>
</evidence>
<feature type="compositionally biased region" description="Acidic residues" evidence="1">
    <location>
        <begin position="231"/>
        <end position="240"/>
    </location>
</feature>
<accession>A0ABD3H410</accession>
<feature type="region of interest" description="Disordered" evidence="1">
    <location>
        <begin position="212"/>
        <end position="309"/>
    </location>
</feature>
<evidence type="ECO:0000256" key="1">
    <source>
        <dbReference type="SAM" id="MobiDB-lite"/>
    </source>
</evidence>
<dbReference type="Proteomes" id="UP001633002">
    <property type="component" value="Unassembled WGS sequence"/>
</dbReference>
<feature type="compositionally biased region" description="Polar residues" evidence="1">
    <location>
        <begin position="241"/>
        <end position="252"/>
    </location>
</feature>
<sequence>MVNRRVIDGVLACESLLRPSLTDDPKHIVYSAYIDYVIEFVENYDAERHRSTVGGWEVELSLENIRNALRLLVGTTMCPRLKQKQHLADWFDFHDGRKKVCWSNTCLIPGWAPIFELINPILLCRRYSKEVQGVLIWYVKTKVDPDCNPENEDFDWASIVRKTWESDIGFLQQHFWTDKYEGKAQTCLGQTLTHFLIQMRIIVAGEPIPVQPGGANVVPEEEDPPYSISEGDTEELEEGDSVSTGGWNTSDFETLDGGLERDTVSTGRVQADEAGPSSPYRELRADARPLVVERRGQEPATGYRGVFSP</sequence>
<keyword evidence="3" id="KW-1185">Reference proteome</keyword>
<comment type="caution">
    <text evidence="2">The sequence shown here is derived from an EMBL/GenBank/DDBJ whole genome shotgun (WGS) entry which is preliminary data.</text>
</comment>
<proteinExistence type="predicted"/>
<feature type="compositionally biased region" description="Basic and acidic residues" evidence="1">
    <location>
        <begin position="281"/>
        <end position="297"/>
    </location>
</feature>
<reference evidence="2 3" key="1">
    <citation type="submission" date="2024-09" db="EMBL/GenBank/DDBJ databases">
        <title>Chromosome-scale assembly of Riccia sorocarpa.</title>
        <authorList>
            <person name="Paukszto L."/>
        </authorList>
    </citation>
    <scope>NUCLEOTIDE SEQUENCE [LARGE SCALE GENOMIC DNA]</scope>
    <source>
        <strain evidence="2">LP-2024</strain>
        <tissue evidence="2">Aerial parts of the thallus</tissue>
    </source>
</reference>
<dbReference type="AlphaFoldDB" id="A0ABD3H410"/>